<dbReference type="EMBL" id="MT758688">
    <property type="protein sequence ID" value="QNO01055.1"/>
    <property type="molecule type" value="Genomic_DNA"/>
</dbReference>
<dbReference type="KEGG" id="vg:63209292"/>
<dbReference type="SUPFAM" id="SSF53474">
    <property type="entry name" value="alpha/beta-Hydrolases"/>
    <property type="match status" value="1"/>
</dbReference>
<protein>
    <submittedName>
        <fullName evidence="1">Lysin B</fullName>
    </submittedName>
</protein>
<dbReference type="Gene3D" id="3.40.50.1820">
    <property type="entry name" value="alpha/beta hydrolase"/>
    <property type="match status" value="1"/>
</dbReference>
<name>A0A7G9V449_9CAUD</name>
<organism evidence="1 2">
    <name type="scientific">Mycobacterium phage CELFI</name>
    <dbReference type="NCBI Taxonomy" id="2769359"/>
    <lineage>
        <taxon>Viruses</taxon>
        <taxon>Duplodnaviria</taxon>
        <taxon>Heunggongvirae</taxon>
        <taxon>Uroviricota</taxon>
        <taxon>Caudoviricetes</taxon>
        <taxon>Vilmaviridae</taxon>
        <taxon>Lclasvirinae</taxon>
        <taxon>Faithunavirus</taxon>
        <taxon>Faithunavirus CELFI</taxon>
    </lineage>
</organism>
<evidence type="ECO:0000313" key="2">
    <source>
        <dbReference type="Proteomes" id="UP000516064"/>
    </source>
</evidence>
<dbReference type="Proteomes" id="UP000516064">
    <property type="component" value="Segment"/>
</dbReference>
<keyword evidence="2" id="KW-1185">Reference proteome</keyword>
<evidence type="ECO:0000313" key="1">
    <source>
        <dbReference type="EMBL" id="QNO01055.1"/>
    </source>
</evidence>
<dbReference type="GeneID" id="63209292"/>
<proteinExistence type="predicted"/>
<reference evidence="1 2" key="1">
    <citation type="submission" date="2020-07" db="EMBL/GenBank/DDBJ databases">
        <title>Tightening bonds in Latin-America through phage discovery.</title>
        <authorList>
            <person name="Payaslian F.P."/>
            <person name="Gradaschi V."/>
            <person name="Rondon Salazar L."/>
            <person name="Dieterle M.E."/>
            <person name="Urdaniz E."/>
            <person name="Di Paola M."/>
            <person name="Pena Carcamo J."/>
            <person name="Zon F."/>
            <person name="Allievi M.C."/>
            <person name="Sosa E."/>
            <person name="Fernandez Do Porto D."/>
            <person name="Loessner M.J."/>
            <person name="Sanchez Rivas C."/>
            <person name="Raya R."/>
            <person name="Reyes A."/>
            <person name="Piuri M."/>
        </authorList>
    </citation>
    <scope>NUCLEOTIDE SEQUENCE [LARGE SCALE GENOMIC DNA]</scope>
</reference>
<dbReference type="InterPro" id="IPR029058">
    <property type="entry name" value="AB_hydrolase_fold"/>
</dbReference>
<sequence length="383" mass="40993">MRRGLRSSMPLKVGSQGELVNQWVRTMNKRFSSYSREKDGTPLKVDGYFGYPDRDVQMEYERRTGQVRDGVVSDADLVALGLAEAEPLHALLTFSGTWAAPGTGYPSWVAQRCSGVVEEIPVQSPWSFGPVGGDVQSPSYKESVAIAVEWAVAWLLAHPNRTFLLGGYSQGAEAASRVYMELLPGGRLVHLRKNFVGGFGIGNPCRQKGHTYYGGSDPGGQGIATVRLKDMPVCWLECAKPGDLYTTCPDDKSGEIETSVYEIATSIGLGDPLGLVQAFIKNALAIVDDLGGLPGIVGGLGAGLIPAVLLGVLAGVLNKPTTDAGLAAAIKAAITGIKFIAANPPTEPHITYEFPIPDQPWWSYIDLAVQHVKDWSGRVPARV</sequence>
<accession>A0A7G9V449</accession>
<dbReference type="RefSeq" id="YP_010012743.1">
    <property type="nucleotide sequence ID" value="NC_053506.1"/>
</dbReference>